<keyword evidence="7" id="KW-0704">Schiff base</keyword>
<dbReference type="PANTHER" id="PTHR12128">
    <property type="entry name" value="DIHYDRODIPICOLINATE SYNTHASE"/>
    <property type="match status" value="1"/>
</dbReference>
<reference evidence="12 13" key="1">
    <citation type="journal article" date="2018" name="Sci. Rep.">
        <title>Comparative analysis of the Pocillopora damicornis genome highlights role of immune system in coral evolution.</title>
        <authorList>
            <person name="Cunning R."/>
            <person name="Bay R.A."/>
            <person name="Gillette P."/>
            <person name="Baker A.C."/>
            <person name="Traylor-Knowles N."/>
        </authorList>
    </citation>
    <scope>NUCLEOTIDE SEQUENCE [LARGE SCALE GENOMIC DNA]</scope>
    <source>
        <strain evidence="12">RSMAS</strain>
        <tissue evidence="12">Whole animal</tissue>
    </source>
</reference>
<dbReference type="InterPro" id="IPR020625">
    <property type="entry name" value="Schiff_base-form_aldolases_AS"/>
</dbReference>
<gene>
    <name evidence="12" type="ORF">pdam_00003537</name>
</gene>
<comment type="function">
    <text evidence="1">Catalyzes the final step in the metabolic pathway of hydroxyproline.</text>
</comment>
<name>A0A3M6V9Q8_POCDA</name>
<organism evidence="12 13">
    <name type="scientific">Pocillopora damicornis</name>
    <name type="common">Cauliflower coral</name>
    <name type="synonym">Millepora damicornis</name>
    <dbReference type="NCBI Taxonomy" id="46731"/>
    <lineage>
        <taxon>Eukaryota</taxon>
        <taxon>Metazoa</taxon>
        <taxon>Cnidaria</taxon>
        <taxon>Anthozoa</taxon>
        <taxon>Hexacorallia</taxon>
        <taxon>Scleractinia</taxon>
        <taxon>Astrocoeniina</taxon>
        <taxon>Pocilloporidae</taxon>
        <taxon>Pocillopora</taxon>
    </lineage>
</organism>
<evidence type="ECO:0000256" key="11">
    <source>
        <dbReference type="ARBA" id="ARBA00033613"/>
    </source>
</evidence>
<dbReference type="SUPFAM" id="SSF51569">
    <property type="entry name" value="Aldolase"/>
    <property type="match status" value="1"/>
</dbReference>
<dbReference type="OrthoDB" id="191315at2759"/>
<evidence type="ECO:0000256" key="6">
    <source>
        <dbReference type="ARBA" id="ARBA00023239"/>
    </source>
</evidence>
<dbReference type="PROSITE" id="PS00666">
    <property type="entry name" value="DHDPS_2"/>
    <property type="match status" value="1"/>
</dbReference>
<comment type="subunit">
    <text evidence="3">Homotetramer.</text>
</comment>
<evidence type="ECO:0000256" key="7">
    <source>
        <dbReference type="ARBA" id="ARBA00023270"/>
    </source>
</evidence>
<protein>
    <recommendedName>
        <fullName evidence="5">4-hydroxy-2-oxoglutarate aldolase, mitochondrial</fullName>
        <ecNumber evidence="4">4.1.3.16</ecNumber>
    </recommendedName>
    <alternativeName>
        <fullName evidence="9">Dihydrodipicolinate synthase-like</fullName>
    </alternativeName>
    <alternativeName>
        <fullName evidence="8">Probable 2-keto-4-hydroxyglutarate aldolase</fullName>
    </alternativeName>
</protein>
<evidence type="ECO:0000256" key="9">
    <source>
        <dbReference type="ARBA" id="ARBA00032879"/>
    </source>
</evidence>
<keyword evidence="13" id="KW-1185">Reference proteome</keyword>
<evidence type="ECO:0000256" key="2">
    <source>
        <dbReference type="ARBA" id="ARBA00007592"/>
    </source>
</evidence>
<dbReference type="InterPro" id="IPR013785">
    <property type="entry name" value="Aldolase_TIM"/>
</dbReference>
<evidence type="ECO:0000256" key="8">
    <source>
        <dbReference type="ARBA" id="ARBA00030874"/>
    </source>
</evidence>
<dbReference type="GO" id="GO:0008840">
    <property type="term" value="F:4-hydroxy-tetrahydrodipicolinate synthase activity"/>
    <property type="evidence" value="ECO:0007669"/>
    <property type="project" value="TreeGrafter"/>
</dbReference>
<evidence type="ECO:0000256" key="3">
    <source>
        <dbReference type="ARBA" id="ARBA00011881"/>
    </source>
</evidence>
<dbReference type="EMBL" id="RCHS01000010">
    <property type="protein sequence ID" value="RMX61458.1"/>
    <property type="molecule type" value="Genomic_DNA"/>
</dbReference>
<dbReference type="CDD" id="cd00408">
    <property type="entry name" value="DHDPS-like"/>
    <property type="match status" value="1"/>
</dbReference>
<dbReference type="GO" id="GO:0008700">
    <property type="term" value="F:(R,S)-4-hydroxy-2-oxoglutarate aldolase activity"/>
    <property type="evidence" value="ECO:0007669"/>
    <property type="project" value="UniProtKB-EC"/>
</dbReference>
<evidence type="ECO:0000313" key="12">
    <source>
        <dbReference type="EMBL" id="RMX61458.1"/>
    </source>
</evidence>
<dbReference type="InterPro" id="IPR002220">
    <property type="entry name" value="DapA-like"/>
</dbReference>
<evidence type="ECO:0000256" key="4">
    <source>
        <dbReference type="ARBA" id="ARBA00012215"/>
    </source>
</evidence>
<evidence type="ECO:0000256" key="10">
    <source>
        <dbReference type="ARBA" id="ARBA00033610"/>
    </source>
</evidence>
<evidence type="ECO:0000313" key="13">
    <source>
        <dbReference type="Proteomes" id="UP000275408"/>
    </source>
</evidence>
<dbReference type="Pfam" id="PF00701">
    <property type="entry name" value="DHDPS"/>
    <property type="match status" value="1"/>
</dbReference>
<dbReference type="PRINTS" id="PR00146">
    <property type="entry name" value="DHPICSNTHASE"/>
</dbReference>
<accession>A0A3M6V9Q8</accession>
<comment type="catalytic activity">
    <reaction evidence="11">
        <text>(4S)-4-hydroxy-2-oxoglutarate = glyoxylate + pyruvate</text>
        <dbReference type="Rhea" id="RHEA:35639"/>
        <dbReference type="ChEBI" id="CHEBI:15361"/>
        <dbReference type="ChEBI" id="CHEBI:36655"/>
        <dbReference type="ChEBI" id="CHEBI:71685"/>
        <dbReference type="EC" id="4.1.3.16"/>
    </reaction>
</comment>
<dbReference type="STRING" id="46731.A0A3M6V9Q8"/>
<comment type="catalytic activity">
    <reaction evidence="10">
        <text>(4R)-4-hydroxy-2-oxoglutarate = glyoxylate + pyruvate</text>
        <dbReference type="Rhea" id="RHEA:30687"/>
        <dbReference type="ChEBI" id="CHEBI:15361"/>
        <dbReference type="ChEBI" id="CHEBI:36655"/>
        <dbReference type="ChEBI" id="CHEBI:62213"/>
        <dbReference type="EC" id="4.1.3.16"/>
    </reaction>
</comment>
<dbReference type="AlphaFoldDB" id="A0A3M6V9Q8"/>
<dbReference type="Gene3D" id="3.20.20.70">
    <property type="entry name" value="Aldolase class I"/>
    <property type="match status" value="1"/>
</dbReference>
<proteinExistence type="inferred from homology"/>
<dbReference type="SMART" id="SM01130">
    <property type="entry name" value="DHDPS"/>
    <property type="match status" value="1"/>
</dbReference>
<dbReference type="GO" id="GO:0044281">
    <property type="term" value="P:small molecule metabolic process"/>
    <property type="evidence" value="ECO:0007669"/>
    <property type="project" value="UniProtKB-ARBA"/>
</dbReference>
<evidence type="ECO:0000256" key="1">
    <source>
        <dbReference type="ARBA" id="ARBA00002577"/>
    </source>
</evidence>
<dbReference type="Proteomes" id="UP000275408">
    <property type="component" value="Unassembled WGS sequence"/>
</dbReference>
<dbReference type="PANTHER" id="PTHR12128:SF66">
    <property type="entry name" value="4-HYDROXY-2-OXOGLUTARATE ALDOLASE, MITOCHONDRIAL"/>
    <property type="match status" value="1"/>
</dbReference>
<dbReference type="EC" id="4.1.3.16" evidence="4"/>
<comment type="similarity">
    <text evidence="2">Belongs to the DapA family.</text>
</comment>
<evidence type="ECO:0000256" key="5">
    <source>
        <dbReference type="ARBA" id="ARBA00018425"/>
    </source>
</evidence>
<keyword evidence="6" id="KW-0456">Lyase</keyword>
<sequence length="370" mass="40428">MYWSAYSLVPIMAAVLVRRGNLTSICLFNLPILRRGYWFRSCVESNKAAIFKADPFRKFLKTVRFSSSLAMSSLDLSGIFPPIVTPFGDNEGVNHDKLKYNFSKWNEIPFSGYVVQGSNGEYAYMRAEEKIDLVHKVRELAPKGKLILAGSGCEATRDTIEMTNKMAEAGADAALVVTPCFYKSGMTAEALEKHFTKVADSSPIPVILYSVPANTGIDLPAECIIKLSSHPNIIALKDSGGDITKIGYVIHKTAGNNFQVLAGSASFLLASYCLGAVGGVCALANVLGREVCKLHEMHKHGKMEEAKLLQHKLILPNTAVTKTYGVPGLKKSMEFFGLYGGPTRSPLLPLKDSQEAELRDIFKLFGGYQA</sequence>
<comment type="caution">
    <text evidence="12">The sequence shown here is derived from an EMBL/GenBank/DDBJ whole genome shotgun (WGS) entry which is preliminary data.</text>
</comment>